<proteinExistence type="inferred from homology"/>
<dbReference type="GO" id="GO:0004252">
    <property type="term" value="F:serine-type endopeptidase activity"/>
    <property type="evidence" value="ECO:0007669"/>
    <property type="project" value="InterPro"/>
</dbReference>
<dbReference type="EC" id="3.4.21.107" evidence="4"/>
<dbReference type="Pfam" id="PF13365">
    <property type="entry name" value="Trypsin_2"/>
    <property type="match status" value="1"/>
</dbReference>
<evidence type="ECO:0000313" key="16">
    <source>
        <dbReference type="EMBL" id="ATA20510.1"/>
    </source>
</evidence>
<evidence type="ECO:0000256" key="10">
    <source>
        <dbReference type="ARBA" id="ARBA00023016"/>
    </source>
</evidence>
<feature type="active site" description="Charge relay system" evidence="12">
    <location>
        <position position="214"/>
    </location>
</feature>
<accession>A0A250B2P7</accession>
<dbReference type="RefSeq" id="WP_095847100.1">
    <property type="nucleotide sequence ID" value="NZ_CP014136.1"/>
</dbReference>
<dbReference type="InterPro" id="IPR009003">
    <property type="entry name" value="Peptidase_S1_PA"/>
</dbReference>
<feature type="binding site" evidence="13">
    <location>
        <position position="58"/>
    </location>
    <ligand>
        <name>substrate</name>
    </ligand>
</feature>
<dbReference type="OrthoDB" id="9758917at2"/>
<keyword evidence="8" id="KW-0378">Hydrolase</keyword>
<dbReference type="SMART" id="SM00228">
    <property type="entry name" value="PDZ"/>
    <property type="match status" value="2"/>
</dbReference>
<evidence type="ECO:0000259" key="15">
    <source>
        <dbReference type="PROSITE" id="PS50106"/>
    </source>
</evidence>
<dbReference type="Pfam" id="PF13180">
    <property type="entry name" value="PDZ_2"/>
    <property type="match status" value="1"/>
</dbReference>
<evidence type="ECO:0000256" key="9">
    <source>
        <dbReference type="ARBA" id="ARBA00022825"/>
    </source>
</evidence>
<comment type="catalytic activity">
    <reaction evidence="1">
        <text>Acts on substrates that are at least partially unfolded. The cleavage site P1 residue is normally between a pair of hydrophobic residues, such as Val-|-Val.</text>
        <dbReference type="EC" id="3.4.21.107"/>
    </reaction>
</comment>
<evidence type="ECO:0000313" key="17">
    <source>
        <dbReference type="Proteomes" id="UP000217182"/>
    </source>
</evidence>
<dbReference type="FunFam" id="2.40.10.10:FF:000001">
    <property type="entry name" value="Periplasmic serine protease DegS"/>
    <property type="match status" value="1"/>
</dbReference>
<name>A0A250B2P7_9GAMM</name>
<evidence type="ECO:0000256" key="11">
    <source>
        <dbReference type="ARBA" id="ARBA00032850"/>
    </source>
</evidence>
<protein>
    <recommendedName>
        <fullName evidence="4">peptidase Do</fullName>
        <ecNumber evidence="4">3.4.21.107</ecNumber>
    </recommendedName>
    <alternativeName>
        <fullName evidence="11">Protease Do</fullName>
    </alternativeName>
</protein>
<dbReference type="PANTHER" id="PTHR22939">
    <property type="entry name" value="SERINE PROTEASE FAMILY S1C HTRA-RELATED"/>
    <property type="match status" value="1"/>
</dbReference>
<evidence type="ECO:0000256" key="8">
    <source>
        <dbReference type="ARBA" id="ARBA00022801"/>
    </source>
</evidence>
<evidence type="ECO:0000256" key="13">
    <source>
        <dbReference type="PIRSR" id="PIRSR611782-2"/>
    </source>
</evidence>
<feature type="active site" description="Charge relay system" evidence="12">
    <location>
        <position position="110"/>
    </location>
</feature>
<feature type="binding site" evidence="13">
    <location>
        <position position="140"/>
    </location>
    <ligand>
        <name>substrate</name>
    </ligand>
</feature>
<feature type="active site" description="Charge relay system" evidence="12">
    <location>
        <position position="140"/>
    </location>
</feature>
<keyword evidence="9" id="KW-0720">Serine protease</keyword>
<comment type="similarity">
    <text evidence="3">Belongs to the peptidase S1C family.</text>
</comment>
<feature type="binding site" evidence="13">
    <location>
        <begin position="212"/>
        <end position="214"/>
    </location>
    <ligand>
        <name>substrate</name>
    </ligand>
</feature>
<dbReference type="Gene3D" id="2.30.42.10">
    <property type="match status" value="2"/>
</dbReference>
<dbReference type="Gene3D" id="2.40.10.120">
    <property type="match status" value="1"/>
</dbReference>
<evidence type="ECO:0000256" key="12">
    <source>
        <dbReference type="PIRSR" id="PIRSR611782-1"/>
    </source>
</evidence>
<keyword evidence="10" id="KW-0346">Stress response</keyword>
<dbReference type="PRINTS" id="PR00834">
    <property type="entry name" value="PROTEASES2C"/>
</dbReference>
<dbReference type="SUPFAM" id="SSF50156">
    <property type="entry name" value="PDZ domain-like"/>
    <property type="match status" value="2"/>
</dbReference>
<dbReference type="CDD" id="cd23084">
    <property type="entry name" value="cpPDZ2_DegP-like"/>
    <property type="match status" value="1"/>
</dbReference>
<dbReference type="FunFam" id="2.40.10.120:FF:000001">
    <property type="entry name" value="Periplasmic serine endoprotease DegP-like"/>
    <property type="match status" value="1"/>
</dbReference>
<feature type="signal peptide" evidence="14">
    <location>
        <begin position="1"/>
        <end position="20"/>
    </location>
</feature>
<evidence type="ECO:0000256" key="2">
    <source>
        <dbReference type="ARBA" id="ARBA00004196"/>
    </source>
</evidence>
<feature type="domain" description="PDZ" evidence="15">
    <location>
        <begin position="355"/>
        <end position="447"/>
    </location>
</feature>
<evidence type="ECO:0000256" key="3">
    <source>
        <dbReference type="ARBA" id="ARBA00010541"/>
    </source>
</evidence>
<evidence type="ECO:0000256" key="4">
    <source>
        <dbReference type="ARBA" id="ARBA00013035"/>
    </source>
</evidence>
<keyword evidence="17" id="KW-1185">Reference proteome</keyword>
<dbReference type="InterPro" id="IPR001940">
    <property type="entry name" value="Peptidase_S1C"/>
</dbReference>
<dbReference type="FunFam" id="2.30.42.10:FF:000050">
    <property type="entry name" value="Periplasmic serine endoprotease DegP-like"/>
    <property type="match status" value="1"/>
</dbReference>
<dbReference type="InterPro" id="IPR011782">
    <property type="entry name" value="Pept_S1C_Do"/>
</dbReference>
<dbReference type="InterPro" id="IPR001478">
    <property type="entry name" value="PDZ"/>
</dbReference>
<gene>
    <name evidence="16" type="ORF">AWC35_14805</name>
</gene>
<evidence type="ECO:0000256" key="1">
    <source>
        <dbReference type="ARBA" id="ARBA00001772"/>
    </source>
</evidence>
<feature type="chain" id="PRO_5039698722" description="peptidase Do" evidence="14">
    <location>
        <begin position="21"/>
        <end position="455"/>
    </location>
</feature>
<evidence type="ECO:0000256" key="14">
    <source>
        <dbReference type="SAM" id="SignalP"/>
    </source>
</evidence>
<evidence type="ECO:0000256" key="6">
    <source>
        <dbReference type="ARBA" id="ARBA00022729"/>
    </source>
</evidence>
<feature type="binding site" evidence="13">
    <location>
        <begin position="269"/>
        <end position="273"/>
    </location>
    <ligand>
        <name>substrate</name>
    </ligand>
</feature>
<dbReference type="FunFam" id="2.30.42.10:FF:000037">
    <property type="entry name" value="Periplasmic serine endoprotease DegP-like"/>
    <property type="match status" value="1"/>
</dbReference>
<dbReference type="NCBIfam" id="TIGR02037">
    <property type="entry name" value="degP_htrA_DO"/>
    <property type="match status" value="1"/>
</dbReference>
<dbReference type="Proteomes" id="UP000217182">
    <property type="component" value="Chromosome"/>
</dbReference>
<feature type="binding site" evidence="13">
    <location>
        <position position="110"/>
    </location>
    <ligand>
        <name>substrate</name>
    </ligand>
</feature>
<evidence type="ECO:0000256" key="5">
    <source>
        <dbReference type="ARBA" id="ARBA00022670"/>
    </source>
</evidence>
<keyword evidence="7" id="KW-0677">Repeat</keyword>
<dbReference type="PROSITE" id="PS50106">
    <property type="entry name" value="PDZ"/>
    <property type="match status" value="2"/>
</dbReference>
<organism evidence="16 17">
    <name type="scientific">Gibbsiella quercinecans</name>
    <dbReference type="NCBI Taxonomy" id="929813"/>
    <lineage>
        <taxon>Bacteria</taxon>
        <taxon>Pseudomonadati</taxon>
        <taxon>Pseudomonadota</taxon>
        <taxon>Gammaproteobacteria</taxon>
        <taxon>Enterobacterales</taxon>
        <taxon>Yersiniaceae</taxon>
        <taxon>Gibbsiella</taxon>
    </lineage>
</organism>
<dbReference type="Pfam" id="PF00595">
    <property type="entry name" value="PDZ"/>
    <property type="match status" value="1"/>
</dbReference>
<dbReference type="EMBL" id="CP014136">
    <property type="protein sequence ID" value="ATA20510.1"/>
    <property type="molecule type" value="Genomic_DNA"/>
</dbReference>
<dbReference type="AlphaFoldDB" id="A0A250B2P7"/>
<keyword evidence="6 14" id="KW-0732">Signal</keyword>
<feature type="binding site" evidence="13">
    <location>
        <begin position="230"/>
        <end position="234"/>
    </location>
    <ligand>
        <name>substrate</name>
    </ligand>
</feature>
<dbReference type="InterPro" id="IPR036034">
    <property type="entry name" value="PDZ_sf"/>
</dbReference>
<keyword evidence="5 16" id="KW-0645">Protease</keyword>
<dbReference type="SUPFAM" id="SSF50494">
    <property type="entry name" value="Trypsin-like serine proteases"/>
    <property type="match status" value="1"/>
</dbReference>
<dbReference type="GO" id="GO:0051603">
    <property type="term" value="P:proteolysis involved in protein catabolic process"/>
    <property type="evidence" value="ECO:0007669"/>
    <property type="project" value="UniProtKB-ARBA"/>
</dbReference>
<dbReference type="KEGG" id="gqu:AWC35_14805"/>
<comment type="subcellular location">
    <subcellularLocation>
        <location evidence="2">Cell envelope</location>
    </subcellularLocation>
</comment>
<dbReference type="GO" id="GO:0030313">
    <property type="term" value="C:cell envelope"/>
    <property type="evidence" value="ECO:0007669"/>
    <property type="project" value="UniProtKB-SubCell"/>
</dbReference>
<dbReference type="PANTHER" id="PTHR22939:SF101">
    <property type="entry name" value="PERIPLASMIC PH-DEPENDENT SERINE ENDOPROTEASE DEGQ"/>
    <property type="match status" value="1"/>
</dbReference>
<evidence type="ECO:0000256" key="7">
    <source>
        <dbReference type="ARBA" id="ARBA00022737"/>
    </source>
</evidence>
<dbReference type="NCBIfam" id="NF007526">
    <property type="entry name" value="PRK10139.1"/>
    <property type="match status" value="1"/>
</dbReference>
<sequence>MNKKSLILSTLAMAIGLSTAAVPAANATLPVAVQGQQMPSLAPMLEKVLPAVVSVHVEGTQVQSQQVPEEFKRFFGPNFPTQRQNARPFEGLGSGVIIDSAKGYILTNNHVINNADKIKVQLNDGREFDAKLIGRDEQTDIALLQVSATNLTAVKMADSDQLRVGDFAVAVGNPFGLGQTATSGIISALGRSGLNLEGLENFIQTDASINRGNSGGALVNLNGELIGINTAILAPSGGNVGIGFAIPSNMAQKLSQQLIEFGEVKRGLLGIKGSEMTAEMAKAFNTTAQRGAFVSEVMPKSAAAKAGIKAGDILISIDGKPVSSFAELRAKVGTTAPGTTIKVGLLRDGKPLEVAVTLENSESASTNAETLSPALQGASLSNGALASGDPGVKIDNVTKDSPAAQAGLQKGDVIIGVNRQRVKNVTDLRKVLEAKPPVMALNIARGGETLYLLLR</sequence>
<feature type="domain" description="PDZ" evidence="15">
    <location>
        <begin position="258"/>
        <end position="349"/>
    </location>
</feature>
<reference evidence="16 17" key="1">
    <citation type="submission" date="2016-01" db="EMBL/GenBank/DDBJ databases">
        <authorList>
            <person name="Oliw E.H."/>
        </authorList>
    </citation>
    <scope>NUCLEOTIDE SEQUENCE [LARGE SCALE GENOMIC DNA]</scope>
    <source>
        <strain evidence="16 17">FRB97</strain>
    </source>
</reference>